<sequence>MRAAVARWFSGRLGRRGPFLVFMGVGKVCFGASFIFEPPAITQGLGVLTSRASLHCWAWVWILAGVCVFASAWLPFTRDRWGFVIASVPPTLWAFAYGWAGLVETMPVAYGYSCGT</sequence>
<dbReference type="Proteomes" id="UP001376459">
    <property type="component" value="Unassembled WGS sequence"/>
</dbReference>
<keyword evidence="3" id="KW-1185">Reference proteome</keyword>
<feature type="transmembrane region" description="Helical" evidence="1">
    <location>
        <begin position="56"/>
        <end position="74"/>
    </location>
</feature>
<reference evidence="2 3" key="1">
    <citation type="submission" date="2024-03" db="EMBL/GenBank/DDBJ databases">
        <title>Novel Streptomyces species of biotechnological and ecological value are a feature of Machair soil.</title>
        <authorList>
            <person name="Prole J.R."/>
            <person name="Goodfellow M."/>
            <person name="Allenby N."/>
            <person name="Ward A.C."/>
        </authorList>
    </citation>
    <scope>NUCLEOTIDE SEQUENCE [LARGE SCALE GENOMIC DNA]</scope>
    <source>
        <strain evidence="2 3">MS1.AVA.1</strain>
    </source>
</reference>
<proteinExistence type="predicted"/>
<comment type="caution">
    <text evidence="2">The sequence shown here is derived from an EMBL/GenBank/DDBJ whole genome shotgun (WGS) entry which is preliminary data.</text>
</comment>
<feature type="transmembrane region" description="Helical" evidence="1">
    <location>
        <begin position="81"/>
        <end position="100"/>
    </location>
</feature>
<feature type="transmembrane region" description="Helical" evidence="1">
    <location>
        <begin position="17"/>
        <end position="36"/>
    </location>
</feature>
<keyword evidence="1" id="KW-1133">Transmembrane helix</keyword>
<accession>A0ABU8USG8</accession>
<name>A0ABU8USG8_9ACTN</name>
<dbReference type="EMBL" id="JBBKAK010000001">
    <property type="protein sequence ID" value="MEJ8671849.1"/>
    <property type="molecule type" value="Genomic_DNA"/>
</dbReference>
<organism evidence="2 3">
    <name type="scientific">Streptomyces machairae</name>
    <dbReference type="NCBI Taxonomy" id="3134109"/>
    <lineage>
        <taxon>Bacteria</taxon>
        <taxon>Bacillati</taxon>
        <taxon>Actinomycetota</taxon>
        <taxon>Actinomycetes</taxon>
        <taxon>Kitasatosporales</taxon>
        <taxon>Streptomycetaceae</taxon>
        <taxon>Streptomyces</taxon>
    </lineage>
</organism>
<protein>
    <submittedName>
        <fullName evidence="2">Uncharacterized protein</fullName>
    </submittedName>
</protein>
<evidence type="ECO:0000313" key="2">
    <source>
        <dbReference type="EMBL" id="MEJ8671849.1"/>
    </source>
</evidence>
<keyword evidence="1" id="KW-0812">Transmembrane</keyword>
<keyword evidence="1" id="KW-0472">Membrane</keyword>
<gene>
    <name evidence="2" type="ORF">WKI71_36450</name>
</gene>
<evidence type="ECO:0000256" key="1">
    <source>
        <dbReference type="SAM" id="Phobius"/>
    </source>
</evidence>
<evidence type="ECO:0000313" key="3">
    <source>
        <dbReference type="Proteomes" id="UP001376459"/>
    </source>
</evidence>